<sequence>MCFSKKRKKLALIFGNLIIPMSSNWLYTFILIVEGAIQQTQKKTETENSFYSENFKLFISSSMAVIPFNIQICRGLNEKTNKTLTAPEDTVEHKNQFERSKVIFDPMDFYYLDYVFVNFVFYRLDDNDYKKLKKNEKEISMSLTESLIKLRTMEKKQSFDDIGLAIISEILQSDKKIVNASNLNYLYKSEGMFRFIKFIFEKCESENIMKRDNITFLKLEHSIKNKIVIIFSEKSFSKEKGAFQRYWELIILPNHNSKDRNLHYYDIFTVLKPLNSAWNSYFEKKIYLEHSKSILQRLKGSKNSFFIDFLNKMAQPDDPIAVAHGISLLMIFVSLILAFYSHLAN</sequence>
<dbReference type="InParanoid" id="J9DN90"/>
<evidence type="ECO:0000313" key="2">
    <source>
        <dbReference type="EMBL" id="EJW02847.1"/>
    </source>
</evidence>
<organism evidence="2 3">
    <name type="scientific">Edhazardia aedis (strain USNM 41457)</name>
    <name type="common">Microsporidian parasite</name>
    <dbReference type="NCBI Taxonomy" id="1003232"/>
    <lineage>
        <taxon>Eukaryota</taxon>
        <taxon>Fungi</taxon>
        <taxon>Fungi incertae sedis</taxon>
        <taxon>Microsporidia</taxon>
        <taxon>Edhazardia</taxon>
    </lineage>
</organism>
<keyword evidence="1" id="KW-0472">Membrane</keyword>
<dbReference type="AlphaFoldDB" id="J9DN90"/>
<keyword evidence="1" id="KW-1133">Transmembrane helix</keyword>
<gene>
    <name evidence="2" type="ORF">EDEG_02760</name>
</gene>
<proteinExistence type="predicted"/>
<dbReference type="Proteomes" id="UP000003163">
    <property type="component" value="Unassembled WGS sequence"/>
</dbReference>
<evidence type="ECO:0000313" key="3">
    <source>
        <dbReference type="Proteomes" id="UP000003163"/>
    </source>
</evidence>
<feature type="transmembrane region" description="Helical" evidence="1">
    <location>
        <begin position="12"/>
        <end position="33"/>
    </location>
</feature>
<dbReference type="HOGENOM" id="CLU_804169_0_0_1"/>
<comment type="caution">
    <text evidence="2">The sequence shown here is derived from an EMBL/GenBank/DDBJ whole genome shotgun (WGS) entry which is preliminary data.</text>
</comment>
<reference evidence="3" key="2">
    <citation type="submission" date="2015-07" db="EMBL/GenBank/DDBJ databases">
        <title>Contrasting host-pathogen interactions and genome evolution in two generalist and specialist microsporidian pathogens of mosquitoes.</title>
        <authorList>
            <consortium name="The Broad Institute Genomics Platform"/>
            <consortium name="The Broad Institute Genome Sequencing Center for Infectious Disease"/>
            <person name="Cuomo C.A."/>
            <person name="Sanscrainte N.D."/>
            <person name="Goldberg J.M."/>
            <person name="Heiman D."/>
            <person name="Young S."/>
            <person name="Zeng Q."/>
            <person name="Becnel J.J."/>
            <person name="Birren B.W."/>
        </authorList>
    </citation>
    <scope>NUCLEOTIDE SEQUENCE [LARGE SCALE GENOMIC DNA]</scope>
    <source>
        <strain evidence="3">USNM 41457</strain>
    </source>
</reference>
<accession>J9DN90</accession>
<evidence type="ECO:0000256" key="1">
    <source>
        <dbReference type="SAM" id="Phobius"/>
    </source>
</evidence>
<feature type="transmembrane region" description="Helical" evidence="1">
    <location>
        <begin position="320"/>
        <end position="340"/>
    </location>
</feature>
<name>J9DN90_EDHAE</name>
<dbReference type="EMBL" id="AFBI03000054">
    <property type="protein sequence ID" value="EJW02847.1"/>
    <property type="molecule type" value="Genomic_DNA"/>
</dbReference>
<reference evidence="2 3" key="1">
    <citation type="submission" date="2011-08" db="EMBL/GenBank/DDBJ databases">
        <authorList>
            <person name="Liu Z.J."/>
            <person name="Shi F.L."/>
            <person name="Lu J.Q."/>
            <person name="Li M."/>
            <person name="Wang Z.L."/>
        </authorList>
    </citation>
    <scope>NUCLEOTIDE SEQUENCE [LARGE SCALE GENOMIC DNA]</scope>
    <source>
        <strain evidence="2 3">USNM 41457</strain>
    </source>
</reference>
<protein>
    <submittedName>
        <fullName evidence="2">Uncharacterized protein</fullName>
    </submittedName>
</protein>
<dbReference type="VEuPathDB" id="MicrosporidiaDB:EDEG_02760"/>
<keyword evidence="1" id="KW-0812">Transmembrane</keyword>
<keyword evidence="3" id="KW-1185">Reference proteome</keyword>